<dbReference type="GO" id="GO:0004842">
    <property type="term" value="F:ubiquitin-protein transferase activity"/>
    <property type="evidence" value="ECO:0007669"/>
    <property type="project" value="InterPro"/>
</dbReference>
<evidence type="ECO:0000256" key="3">
    <source>
        <dbReference type="ARBA" id="ARBA00022771"/>
    </source>
</evidence>
<keyword evidence="13" id="KW-1185">Reference proteome</keyword>
<dbReference type="InterPro" id="IPR012677">
    <property type="entry name" value="Nucleotide-bd_a/b_plait_sf"/>
</dbReference>
<dbReference type="InterPro" id="IPR003954">
    <property type="entry name" value="RRM_euk-type"/>
</dbReference>
<feature type="compositionally biased region" description="Basic and acidic residues" evidence="10">
    <location>
        <begin position="273"/>
        <end position="290"/>
    </location>
</feature>
<gene>
    <name evidence="12" type="ORF">SISSUDRAFT_1039482</name>
</gene>
<dbReference type="Proteomes" id="UP000076798">
    <property type="component" value="Unassembled WGS sequence"/>
</dbReference>
<dbReference type="GO" id="GO:0016567">
    <property type="term" value="P:protein ubiquitination"/>
    <property type="evidence" value="ECO:0007669"/>
    <property type="project" value="TreeGrafter"/>
</dbReference>
<keyword evidence="4" id="KW-0862">Zinc</keyword>
<evidence type="ECO:0000256" key="9">
    <source>
        <dbReference type="SAM" id="Coils"/>
    </source>
</evidence>
<dbReference type="PANTHER" id="PTHR12603">
    <property type="entry name" value="CCR4-NOT TRANSCRIPTION COMPLEX RELATED"/>
    <property type="match status" value="1"/>
</dbReference>
<dbReference type="GO" id="GO:0003723">
    <property type="term" value="F:RNA binding"/>
    <property type="evidence" value="ECO:0007669"/>
    <property type="project" value="UniProtKB-KW"/>
</dbReference>
<feature type="compositionally biased region" description="Polar residues" evidence="10">
    <location>
        <begin position="692"/>
        <end position="701"/>
    </location>
</feature>
<dbReference type="OrthoDB" id="1923159at2759"/>
<dbReference type="SMART" id="SM00361">
    <property type="entry name" value="RRM_1"/>
    <property type="match status" value="1"/>
</dbReference>
<protein>
    <recommendedName>
        <fullName evidence="11">RING-type domain-containing protein</fullName>
    </recommendedName>
</protein>
<dbReference type="SUPFAM" id="SSF57850">
    <property type="entry name" value="RING/U-box"/>
    <property type="match status" value="1"/>
</dbReference>
<feature type="compositionally biased region" description="Polar residues" evidence="10">
    <location>
        <begin position="612"/>
        <end position="621"/>
    </location>
</feature>
<evidence type="ECO:0000256" key="7">
    <source>
        <dbReference type="ARBA" id="ARBA00023242"/>
    </source>
</evidence>
<dbReference type="STRING" id="1314776.A0A166IYK5"/>
<organism evidence="12 13">
    <name type="scientific">Sistotremastrum suecicum HHB10207 ss-3</name>
    <dbReference type="NCBI Taxonomy" id="1314776"/>
    <lineage>
        <taxon>Eukaryota</taxon>
        <taxon>Fungi</taxon>
        <taxon>Dikarya</taxon>
        <taxon>Basidiomycota</taxon>
        <taxon>Agaricomycotina</taxon>
        <taxon>Agaricomycetes</taxon>
        <taxon>Sistotremastrales</taxon>
        <taxon>Sistotremastraceae</taxon>
        <taxon>Sistotremastrum</taxon>
    </lineage>
</organism>
<evidence type="ECO:0000256" key="8">
    <source>
        <dbReference type="PROSITE-ProRule" id="PRU00175"/>
    </source>
</evidence>
<dbReference type="FunFam" id="3.30.40.10:FF:000006">
    <property type="entry name" value="CCR4-NOT transcription complex subunit 4"/>
    <property type="match status" value="1"/>
</dbReference>
<dbReference type="GO" id="GO:0008270">
    <property type="term" value="F:zinc ion binding"/>
    <property type="evidence" value="ECO:0007669"/>
    <property type="project" value="UniProtKB-KW"/>
</dbReference>
<dbReference type="InterPro" id="IPR035979">
    <property type="entry name" value="RBD_domain_sf"/>
</dbReference>
<evidence type="ECO:0000256" key="4">
    <source>
        <dbReference type="ARBA" id="ARBA00022833"/>
    </source>
</evidence>
<dbReference type="CDD" id="cd16618">
    <property type="entry name" value="mRING-HC-C4C4_CNOT4"/>
    <property type="match status" value="1"/>
</dbReference>
<feature type="region of interest" description="Disordered" evidence="10">
    <location>
        <begin position="735"/>
        <end position="788"/>
    </location>
</feature>
<feature type="region of interest" description="Disordered" evidence="10">
    <location>
        <begin position="849"/>
        <end position="1078"/>
    </location>
</feature>
<evidence type="ECO:0000256" key="1">
    <source>
        <dbReference type="ARBA" id="ARBA00004123"/>
    </source>
</evidence>
<feature type="compositionally biased region" description="Basic and acidic residues" evidence="10">
    <location>
        <begin position="938"/>
        <end position="948"/>
    </location>
</feature>
<keyword evidence="6 9" id="KW-0175">Coiled coil</keyword>
<feature type="domain" description="RING-type" evidence="11">
    <location>
        <begin position="48"/>
        <end position="91"/>
    </location>
</feature>
<evidence type="ECO:0000256" key="5">
    <source>
        <dbReference type="ARBA" id="ARBA00022884"/>
    </source>
</evidence>
<feature type="compositionally biased region" description="Polar residues" evidence="10">
    <location>
        <begin position="641"/>
        <end position="650"/>
    </location>
</feature>
<comment type="subcellular location">
    <subcellularLocation>
        <location evidence="1">Nucleus</location>
    </subcellularLocation>
</comment>
<feature type="compositionally biased region" description="Basic and acidic residues" evidence="10">
    <location>
        <begin position="452"/>
        <end position="462"/>
    </location>
</feature>
<feature type="region of interest" description="Disordered" evidence="10">
    <location>
        <begin position="684"/>
        <end position="715"/>
    </location>
</feature>
<reference evidence="12 13" key="1">
    <citation type="journal article" date="2016" name="Mol. Biol. Evol.">
        <title>Comparative Genomics of Early-Diverging Mushroom-Forming Fungi Provides Insights into the Origins of Lignocellulose Decay Capabilities.</title>
        <authorList>
            <person name="Nagy L.G."/>
            <person name="Riley R."/>
            <person name="Tritt A."/>
            <person name="Adam C."/>
            <person name="Daum C."/>
            <person name="Floudas D."/>
            <person name="Sun H."/>
            <person name="Yadav J.S."/>
            <person name="Pangilinan J."/>
            <person name="Larsson K.H."/>
            <person name="Matsuura K."/>
            <person name="Barry K."/>
            <person name="Labutti K."/>
            <person name="Kuo R."/>
            <person name="Ohm R.A."/>
            <person name="Bhattacharya S.S."/>
            <person name="Shirouzu T."/>
            <person name="Yoshinaga Y."/>
            <person name="Martin F.M."/>
            <person name="Grigoriev I.V."/>
            <person name="Hibbett D.S."/>
        </authorList>
    </citation>
    <scope>NUCLEOTIDE SEQUENCE [LARGE SCALE GENOMIC DNA]</scope>
    <source>
        <strain evidence="12 13">HHB10207 ss-3</strain>
    </source>
</reference>
<dbReference type="InterPro" id="IPR013083">
    <property type="entry name" value="Znf_RING/FYVE/PHD"/>
</dbReference>
<keyword evidence="7" id="KW-0539">Nucleus</keyword>
<dbReference type="Gene3D" id="3.30.40.10">
    <property type="entry name" value="Zinc/RING finger domain, C3HC4 (zinc finger)"/>
    <property type="match status" value="1"/>
</dbReference>
<dbReference type="SUPFAM" id="SSF54928">
    <property type="entry name" value="RNA-binding domain, RBD"/>
    <property type="match status" value="1"/>
</dbReference>
<dbReference type="Pfam" id="PF14570">
    <property type="entry name" value="zf-RING_4"/>
    <property type="match status" value="1"/>
</dbReference>
<sequence>MSSLRSGHHSLPAPVVHESFVTSHSKSHVLAGVQDAYWSDEENEDSECPLCLEEMDISDLGFKPCPCGYQICRFCWHHIKENLNGRCPACRRAYVEEAVQFKPVGPEDHKRLTKQKKNKEKERKELEALNRTHLANVRVVQRNVVYIVGLGSKFAKEELIPTLRSNEYFGQYGKISKILLVKRTPPGASEPVLGLYVTYHRREDASHAIAAVDSTPSPSGSSDIMRASYGTTKYCMAFLRGVTCTNNGCLDLHEWGDERDCFTKEDLTTLKHTMKDTEHRNHNASKKSEESDPPPPPRTNPWGTKPPALSNTSNHANNATLPGRQRNHREPAIRSRAPALAGRGSSSANHSSGTSDNTRERVRAREKEKKEKAPSATHAKKASAGSLSRPATPGSVAKAAARPQSRPQSPIQSTSVESEHGSSVPGTSTTSPVIIPAVPKVPPGLPIPQAKPESEPTLDKSKQNHISYQPSNAAQALLDDVRARRESSFGVSSGSAQSPFPDFDRTLKNLGDGQFTFDFEPTAQDSDALSDLNLALGAAAPFSPLSAVSQSANYTGSFSPFGSSPSSQLGDLNAPPGLGMRGAGLVHPPPGLRSRRASGYQGSFDPFAEPSNDASLLSPRTPTDGERSTSRFGFARRPPASSGTPASTFSSLSYHVGESPLATSETLPASPFYSKADVISPRPAPQNLWIPQGQQSDQTQQVLSPSTSVHSSSLNSVSWGLGGRDVAQKTGAHVNSFRPFSSSPAAPPGLENVAKGLHGPSRGALESMGRSGGEHLNRGPSNGGAFQDPAIMSMRVAGAEQNSPSSLAMNFANQRGLGEFVPSLPPPPGLEGVVQPNGLRTDVLQLFQNGNPGSLNNAGPALEHPGQPRMHVSSTLPSGSPPSAPDAAPASPVLSSVDFPALASSTSETQPRPPVSQPYIQPTRPKIPEAKPVPVVAKKKENSKDNIPKKPIASEKPAVEIAPKPSLEKTEKAEKPKPAVSAKPQAAEKPTKGEATSAVPSISVPTPKPKTLAPSSKLPPPPPEPVPQAPILSKMSRKERKGKAKKSNRADTVSTPDRGSSREVSLAPETSVNTPSMVSSEVLFQDGAIQDSPVDTAESEPTSITDLLLQINEQIQETHVSLDEFAFFNPAKINPQTHTLLQYGPLVHALSALSVGGGSFANNLPSRSIDTAVASFQTLLETLTQTISDLLRLLPRTTWDESSSFDAVLKDMLKGDDFLEEASEEPAGNDSEVAALTQALVRRARWMEVQLAKLEELHRDINVAAVKAVLAFNDRGWDLIGALPRVGETLQRFEALTAKASAETDLKAKISELEKMLVEERRGEKAAEDELRRAMESIVTLKPVFEEIAA</sequence>
<feature type="compositionally biased region" description="Polar residues" evidence="10">
    <location>
        <begin position="309"/>
        <end position="320"/>
    </location>
</feature>
<keyword evidence="3 8" id="KW-0863">Zinc-finger</keyword>
<dbReference type="InterPro" id="IPR039780">
    <property type="entry name" value="Mot2"/>
</dbReference>
<evidence type="ECO:0000256" key="10">
    <source>
        <dbReference type="SAM" id="MobiDB-lite"/>
    </source>
</evidence>
<feature type="compositionally biased region" description="Basic and acidic residues" evidence="10">
    <location>
        <begin position="357"/>
        <end position="373"/>
    </location>
</feature>
<feature type="compositionally biased region" description="Basic residues" evidence="10">
    <location>
        <begin position="1035"/>
        <end position="1047"/>
    </location>
</feature>
<evidence type="ECO:0000256" key="6">
    <source>
        <dbReference type="ARBA" id="ARBA00023054"/>
    </source>
</evidence>
<keyword evidence="5" id="KW-0694">RNA-binding</keyword>
<keyword evidence="2" id="KW-0479">Metal-binding</keyword>
<feature type="compositionally biased region" description="Low complexity" evidence="10">
    <location>
        <begin position="702"/>
        <end position="715"/>
    </location>
</feature>
<feature type="region of interest" description="Disordered" evidence="10">
    <location>
        <begin position="273"/>
        <end position="474"/>
    </location>
</feature>
<feature type="coiled-coil region" evidence="9">
    <location>
        <begin position="109"/>
        <end position="136"/>
    </location>
</feature>
<feature type="compositionally biased region" description="Low complexity" evidence="10">
    <location>
        <begin position="342"/>
        <end position="355"/>
    </location>
</feature>
<dbReference type="PANTHER" id="PTHR12603:SF0">
    <property type="entry name" value="CCR4-NOT TRANSCRIPTION COMPLEX SUBUNIT 4"/>
    <property type="match status" value="1"/>
</dbReference>
<dbReference type="GO" id="GO:0005634">
    <property type="term" value="C:nucleus"/>
    <property type="evidence" value="ECO:0007669"/>
    <property type="project" value="UniProtKB-SubCell"/>
</dbReference>
<feature type="compositionally biased region" description="Polar residues" evidence="10">
    <location>
        <begin position="1068"/>
        <end position="1078"/>
    </location>
</feature>
<dbReference type="Gene3D" id="3.30.70.330">
    <property type="match status" value="1"/>
</dbReference>
<proteinExistence type="predicted"/>
<dbReference type="EMBL" id="KV428005">
    <property type="protein sequence ID" value="KZT44204.1"/>
    <property type="molecule type" value="Genomic_DNA"/>
</dbReference>
<feature type="compositionally biased region" description="Low complexity" evidence="10">
    <location>
        <begin position="885"/>
        <end position="898"/>
    </location>
</feature>
<feature type="region of interest" description="Disordered" evidence="10">
    <location>
        <begin position="559"/>
        <end position="650"/>
    </location>
</feature>
<evidence type="ECO:0000313" key="12">
    <source>
        <dbReference type="EMBL" id="KZT44204.1"/>
    </source>
</evidence>
<evidence type="ECO:0000259" key="11">
    <source>
        <dbReference type="PROSITE" id="PS50089"/>
    </source>
</evidence>
<evidence type="ECO:0000256" key="2">
    <source>
        <dbReference type="ARBA" id="ARBA00022723"/>
    </source>
</evidence>
<feature type="compositionally biased region" description="Polar residues" evidence="10">
    <location>
        <begin position="405"/>
        <end position="416"/>
    </location>
</feature>
<feature type="compositionally biased region" description="Low complexity" evidence="10">
    <location>
        <begin position="421"/>
        <end position="438"/>
    </location>
</feature>
<accession>A0A166IYK5</accession>
<dbReference type="GO" id="GO:0030014">
    <property type="term" value="C:CCR4-NOT complex"/>
    <property type="evidence" value="ECO:0007669"/>
    <property type="project" value="InterPro"/>
</dbReference>
<evidence type="ECO:0000313" key="13">
    <source>
        <dbReference type="Proteomes" id="UP000076798"/>
    </source>
</evidence>
<feature type="compositionally biased region" description="Pro residues" evidence="10">
    <location>
        <begin position="1017"/>
        <end position="1028"/>
    </location>
</feature>
<feature type="compositionally biased region" description="Basic and acidic residues" evidence="10">
    <location>
        <begin position="966"/>
        <end position="977"/>
    </location>
</feature>
<feature type="compositionally biased region" description="Polar residues" evidence="10">
    <location>
        <begin position="464"/>
        <end position="474"/>
    </location>
</feature>
<dbReference type="InterPro" id="IPR039515">
    <property type="entry name" value="NOT4_mRING-HC-C4C4"/>
</dbReference>
<dbReference type="InterPro" id="IPR001841">
    <property type="entry name" value="Znf_RING"/>
</dbReference>
<dbReference type="PROSITE" id="PS50089">
    <property type="entry name" value="ZF_RING_2"/>
    <property type="match status" value="1"/>
</dbReference>
<name>A0A166IYK5_9AGAM</name>